<dbReference type="GO" id="GO:0032259">
    <property type="term" value="P:methylation"/>
    <property type="evidence" value="ECO:0007669"/>
    <property type="project" value="UniProtKB-KW"/>
</dbReference>
<dbReference type="GO" id="GO:0006935">
    <property type="term" value="P:chemotaxis"/>
    <property type="evidence" value="ECO:0007669"/>
    <property type="project" value="UniProtKB-UniRule"/>
</dbReference>
<evidence type="ECO:0000256" key="1">
    <source>
        <dbReference type="ARBA" id="ARBA00000085"/>
    </source>
</evidence>
<evidence type="ECO:0000256" key="14">
    <source>
        <dbReference type="SAM" id="MobiDB-lite"/>
    </source>
</evidence>
<dbReference type="NCBIfam" id="TIGR00229">
    <property type="entry name" value="sensory_box"/>
    <property type="match status" value="1"/>
</dbReference>
<dbReference type="SMART" id="SM00091">
    <property type="entry name" value="PAS"/>
    <property type="match status" value="1"/>
</dbReference>
<evidence type="ECO:0000256" key="3">
    <source>
        <dbReference type="ARBA" id="ARBA00022553"/>
    </source>
</evidence>
<dbReference type="InterPro" id="IPR005467">
    <property type="entry name" value="His_kinase_dom"/>
</dbReference>
<dbReference type="OrthoDB" id="9816309at2"/>
<evidence type="ECO:0000256" key="11">
    <source>
        <dbReference type="ARBA" id="ARBA00023012"/>
    </source>
</evidence>
<dbReference type="PRINTS" id="PR00996">
    <property type="entry name" value="CHERMTFRASE"/>
</dbReference>
<dbReference type="InterPro" id="IPR003661">
    <property type="entry name" value="HisK_dim/P_dom"/>
</dbReference>
<accession>A0A0D5NH41</accession>
<dbReference type="InterPro" id="IPR003594">
    <property type="entry name" value="HATPase_dom"/>
</dbReference>
<evidence type="ECO:0000256" key="10">
    <source>
        <dbReference type="ARBA" id="ARBA00022969"/>
    </source>
</evidence>
<dbReference type="PATRIC" id="fig|1126833.4.peg.1658"/>
<dbReference type="HOGENOM" id="CLU_000892_0_2_9"/>
<dbReference type="Gene3D" id="3.30.565.10">
    <property type="entry name" value="Histidine kinase-like ATPase, C-terminal domain"/>
    <property type="match status" value="1"/>
</dbReference>
<name>A0A0D5NH41_9BACL</name>
<evidence type="ECO:0000259" key="15">
    <source>
        <dbReference type="PROSITE" id="PS50109"/>
    </source>
</evidence>
<sequence length="1204" mass="135480">MTLIQPGSVSETNDRQESVSNPVRIVGIGASAGGLDGLKNFFQNMSTESGLAFVVIQHLSPDHKSLMNEILARYTTMEIHIARDGMVIESDSVYLIPPRKSLTVRSGSLWLSDPHPDEIHFPIDHFYHSLAIDQGAQAIAVILSGTGSDGSRGIATVKRAGGIVFAQNEESAKFEGMPRSAIETGHVDYVLPPERIAQKLKLPSSLIPSASAVGTIGALPDPRTEEAIARILEKVRAHTCIDFSYYKRNSLLRRIEKRMAITGSADIQAYSEWLDENPDEISALRQDLLIHVTHFFRDPEAFVIIKEKVLPQLIMQKLNGKGNPELRIWTAGCSTGEEAYTLAMLVIEELEKQKLACLFTVRIFATDVDKQSIDYANHGVYPLSIENSVDKHYLTRFFVRQGDTYQVTKELRRVVVFAPHNLTKDPPFSNLDLISCRNMLIYLQSDMQLKVLSLFHFALSSSGFLFLGPSETIGKLSHMFEPYNSKWNVFRHKASRKSVSAPPLPVDRSSGGVTVLDGRERRRFSISAEHAENRKNSELYSTFVNEHMPPSLLLDENLDVRHLTGKIQPYLSPAEGRPSWNIHKMMEPGLAISIVTAANKIRAGEKRVRFRNRLVQTPSGEEVVDVLVKPFSSSGKAYNEYMLVTFEPVREEEENQLSQADLDENVRRQMLWLEQQLRDTEERLQAAIEELETSNEELQSTNEELIAANEELQSTNEELQAVNEELVTINAEYQFKIQELTELNNDMDLFLVSTKIGTIFLDTQFCVRRFTPAVTKEINLLDVDIGRPFSHISHNFLYNDFIKDAAQVLKLLRSLEKEIKSKTGKWYKMRMMPYRTLEHFTKGIIITFVDITELKEMNEELLRLSNAMEQSPVMVAITDLEGRIVFVNSTFLQMVGCSAESMYGKPLEGLNDWQASGVRYAEILDKLRRGDSWEGELAGIGCNGQTYWEQAKLLPILKRGETIHYMKISENITERKETEELLRKSEMLSAVGQLAAGIAHEIRNPLTALKGFTKLMQEDNKRNYISIMAMELERIEQIVSELLVLSKPQAMDFLPTALDAVLRDVVMLIEAQAIMNDVQLELTVPEEYLYVHGVANQLKQVFINLLKNGIEAMPGGGTITIKVSKDEGGMIWTTVQDQGIGIPPEKLAKLGEPFFSTKSKGTGLGLVMSYKIIENHHGKLVYESEPGKGTKVSVGLPSLPQLHH</sequence>
<dbReference type="InterPro" id="IPR000673">
    <property type="entry name" value="Sig_transdc_resp-reg_Me-estase"/>
</dbReference>
<reference evidence="21" key="2">
    <citation type="submission" date="2015-03" db="EMBL/GenBank/DDBJ databases">
        <title>Genome sequence of Paenibacillus beijingensis strain DSM 24997T.</title>
        <authorList>
            <person name="Kwak Y."/>
            <person name="Shin J.-H."/>
        </authorList>
    </citation>
    <scope>NUCLEOTIDE SEQUENCE [LARGE SCALE GENOMIC DNA]</scope>
    <source>
        <strain evidence="21">DSM 24997</strain>
    </source>
</reference>
<feature type="domain" description="PAC" evidence="17">
    <location>
        <begin position="813"/>
        <end position="863"/>
    </location>
</feature>
<feature type="domain" description="PAS" evidence="16">
    <location>
        <begin position="860"/>
        <end position="905"/>
    </location>
</feature>
<dbReference type="Pfam" id="PF01339">
    <property type="entry name" value="CheB_methylest"/>
    <property type="match status" value="1"/>
</dbReference>
<dbReference type="FunFam" id="1.10.287.130:FF:000040">
    <property type="entry name" value="PAS domain-containing sensor histidine kinase"/>
    <property type="match status" value="1"/>
</dbReference>
<dbReference type="InterPro" id="IPR036804">
    <property type="entry name" value="CheR_N_sf"/>
</dbReference>
<feature type="coiled-coil region" evidence="13">
    <location>
        <begin position="670"/>
        <end position="732"/>
    </location>
</feature>
<dbReference type="Proteomes" id="UP000032633">
    <property type="component" value="Chromosome"/>
</dbReference>
<evidence type="ECO:0000256" key="2">
    <source>
        <dbReference type="ARBA" id="ARBA00001541"/>
    </source>
</evidence>
<feature type="active site" evidence="12">
    <location>
        <position position="58"/>
    </location>
</feature>
<keyword evidence="5" id="KW-0808">Transferase</keyword>
<dbReference type="SMART" id="SM00138">
    <property type="entry name" value="MeTrc"/>
    <property type="match status" value="1"/>
</dbReference>
<dbReference type="InterPro" id="IPR029063">
    <property type="entry name" value="SAM-dependent_MTases_sf"/>
</dbReference>
<dbReference type="InterPro" id="IPR036097">
    <property type="entry name" value="HisK_dim/P_sf"/>
</dbReference>
<keyword evidence="8 20" id="KW-0418">Kinase</keyword>
<dbReference type="Gene3D" id="3.40.50.150">
    <property type="entry name" value="Vaccinia Virus protein VP39"/>
    <property type="match status" value="1"/>
</dbReference>
<dbReference type="Pfam" id="PF02518">
    <property type="entry name" value="HATPase_c"/>
    <property type="match status" value="1"/>
</dbReference>
<dbReference type="PROSITE" id="PS50112">
    <property type="entry name" value="PAS"/>
    <property type="match status" value="1"/>
</dbReference>
<dbReference type="GO" id="GO:0005737">
    <property type="term" value="C:cytoplasm"/>
    <property type="evidence" value="ECO:0007669"/>
    <property type="project" value="InterPro"/>
</dbReference>
<evidence type="ECO:0000259" key="18">
    <source>
        <dbReference type="PROSITE" id="PS50122"/>
    </source>
</evidence>
<evidence type="ECO:0000313" key="20">
    <source>
        <dbReference type="EMBL" id="AJY74455.1"/>
    </source>
</evidence>
<feature type="region of interest" description="Disordered" evidence="14">
    <location>
        <begin position="1"/>
        <end position="20"/>
    </location>
</feature>
<dbReference type="Gene3D" id="1.10.287.130">
    <property type="match status" value="1"/>
</dbReference>
<dbReference type="PROSITE" id="PS50113">
    <property type="entry name" value="PAC"/>
    <property type="match status" value="2"/>
</dbReference>
<keyword evidence="21" id="KW-1185">Reference proteome</keyword>
<evidence type="ECO:0000256" key="6">
    <source>
        <dbReference type="ARBA" id="ARBA00022691"/>
    </source>
</evidence>
<dbReference type="GO" id="GO:0008984">
    <property type="term" value="F:protein-glutamate methylesterase activity"/>
    <property type="evidence" value="ECO:0007669"/>
    <property type="project" value="InterPro"/>
</dbReference>
<keyword evidence="12" id="KW-0145">Chemotaxis</keyword>
<dbReference type="InterPro" id="IPR013656">
    <property type="entry name" value="PAS_4"/>
</dbReference>
<protein>
    <submittedName>
        <fullName evidence="20">Histidine kinase</fullName>
    </submittedName>
</protein>
<keyword evidence="13" id="KW-0175">Coiled coil</keyword>
<dbReference type="AlphaFoldDB" id="A0A0D5NH41"/>
<dbReference type="GO" id="GO:0005524">
    <property type="term" value="F:ATP binding"/>
    <property type="evidence" value="ECO:0007669"/>
    <property type="project" value="UniProtKB-KW"/>
</dbReference>
<dbReference type="InterPro" id="IPR050903">
    <property type="entry name" value="Bact_Chemotaxis_MeTrfase"/>
</dbReference>
<dbReference type="GO" id="GO:0008983">
    <property type="term" value="F:protein-glutamate O-methyltransferase activity"/>
    <property type="evidence" value="ECO:0007669"/>
    <property type="project" value="UniProtKB-EC"/>
</dbReference>
<dbReference type="CDD" id="cd00082">
    <property type="entry name" value="HisKA"/>
    <property type="match status" value="1"/>
</dbReference>
<dbReference type="Gene3D" id="3.30.450.20">
    <property type="entry name" value="PAS domain"/>
    <property type="match status" value="2"/>
</dbReference>
<evidence type="ECO:0000256" key="4">
    <source>
        <dbReference type="ARBA" id="ARBA00022603"/>
    </source>
</evidence>
<keyword evidence="9" id="KW-0067">ATP-binding</keyword>
<dbReference type="STRING" id="1126833.VN24_07555"/>
<keyword evidence="12" id="KW-0378">Hydrolase</keyword>
<dbReference type="SUPFAM" id="SSF55785">
    <property type="entry name" value="PYP-like sensor domain (PAS domain)"/>
    <property type="match status" value="1"/>
</dbReference>
<dbReference type="Pfam" id="PF08448">
    <property type="entry name" value="PAS_4"/>
    <property type="match status" value="1"/>
</dbReference>
<dbReference type="InterPro" id="IPR000780">
    <property type="entry name" value="CheR_MeTrfase"/>
</dbReference>
<dbReference type="PROSITE" id="PS50109">
    <property type="entry name" value="HIS_KIN"/>
    <property type="match status" value="1"/>
</dbReference>
<dbReference type="GO" id="GO:0000155">
    <property type="term" value="F:phosphorelay sensor kinase activity"/>
    <property type="evidence" value="ECO:0007669"/>
    <property type="project" value="InterPro"/>
</dbReference>
<comment type="catalytic activity">
    <reaction evidence="1">
        <text>ATP + protein L-histidine = ADP + protein N-phospho-L-histidine.</text>
        <dbReference type="EC" id="2.7.13.3"/>
    </reaction>
</comment>
<dbReference type="SUPFAM" id="SSF47757">
    <property type="entry name" value="Chemotaxis receptor methyltransferase CheR, N-terminal domain"/>
    <property type="match status" value="1"/>
</dbReference>
<feature type="active site" evidence="12">
    <location>
        <position position="149"/>
    </location>
</feature>
<evidence type="ECO:0000256" key="8">
    <source>
        <dbReference type="ARBA" id="ARBA00022777"/>
    </source>
</evidence>
<evidence type="ECO:0000256" key="5">
    <source>
        <dbReference type="ARBA" id="ARBA00022679"/>
    </source>
</evidence>
<dbReference type="Pfam" id="PF13596">
    <property type="entry name" value="PAS_10"/>
    <property type="match status" value="1"/>
</dbReference>
<dbReference type="PROSITE" id="PS50123">
    <property type="entry name" value="CHER"/>
    <property type="match status" value="1"/>
</dbReference>
<feature type="domain" description="Histidine kinase" evidence="15">
    <location>
        <begin position="997"/>
        <end position="1200"/>
    </location>
</feature>
<keyword evidence="6" id="KW-0949">S-adenosyl-L-methionine</keyword>
<dbReference type="Gene3D" id="3.40.50.180">
    <property type="entry name" value="Methylesterase CheB, C-terminal domain"/>
    <property type="match status" value="1"/>
</dbReference>
<dbReference type="SUPFAM" id="SSF53335">
    <property type="entry name" value="S-adenosyl-L-methionine-dependent methyltransferases"/>
    <property type="match status" value="1"/>
</dbReference>
<dbReference type="PANTHER" id="PTHR24422:SF27">
    <property type="entry name" value="PROTEIN-GLUTAMATE O-METHYLTRANSFERASE"/>
    <property type="match status" value="1"/>
</dbReference>
<keyword evidence="7" id="KW-0547">Nucleotide-binding</keyword>
<dbReference type="PROSITE" id="PS50122">
    <property type="entry name" value="CHEB"/>
    <property type="match status" value="1"/>
</dbReference>
<dbReference type="SMART" id="SM00387">
    <property type="entry name" value="HATPase_c"/>
    <property type="match status" value="1"/>
</dbReference>
<dbReference type="GO" id="GO:0000156">
    <property type="term" value="F:phosphorelay response regulator activity"/>
    <property type="evidence" value="ECO:0007669"/>
    <property type="project" value="InterPro"/>
</dbReference>
<evidence type="ECO:0000256" key="13">
    <source>
        <dbReference type="SAM" id="Coils"/>
    </source>
</evidence>
<feature type="active site" evidence="12">
    <location>
        <position position="31"/>
    </location>
</feature>
<evidence type="ECO:0000259" key="19">
    <source>
        <dbReference type="PROSITE" id="PS50123"/>
    </source>
</evidence>
<keyword evidence="3" id="KW-0597">Phosphoprotein</keyword>
<gene>
    <name evidence="20" type="ORF">VN24_07555</name>
</gene>
<dbReference type="InterPro" id="IPR000700">
    <property type="entry name" value="PAS-assoc_C"/>
</dbReference>
<dbReference type="InterPro" id="IPR035965">
    <property type="entry name" value="PAS-like_dom_sf"/>
</dbReference>
<evidence type="ECO:0000259" key="17">
    <source>
        <dbReference type="PROSITE" id="PS50113"/>
    </source>
</evidence>
<comment type="catalytic activity">
    <reaction evidence="2">
        <text>L-glutamyl-[protein] + S-adenosyl-L-methionine = [protein]-L-glutamate 5-O-methyl ester + S-adenosyl-L-homocysteine</text>
        <dbReference type="Rhea" id="RHEA:24452"/>
        <dbReference type="Rhea" id="RHEA-COMP:10208"/>
        <dbReference type="Rhea" id="RHEA-COMP:10311"/>
        <dbReference type="ChEBI" id="CHEBI:29973"/>
        <dbReference type="ChEBI" id="CHEBI:57856"/>
        <dbReference type="ChEBI" id="CHEBI:59789"/>
        <dbReference type="ChEBI" id="CHEBI:82795"/>
        <dbReference type="EC" id="2.1.1.80"/>
    </reaction>
</comment>
<dbReference type="InterPro" id="IPR036890">
    <property type="entry name" value="HATPase_C_sf"/>
</dbReference>
<proteinExistence type="predicted"/>
<evidence type="ECO:0000259" key="16">
    <source>
        <dbReference type="PROSITE" id="PS50112"/>
    </source>
</evidence>
<dbReference type="Pfam" id="PF03705">
    <property type="entry name" value="CheR_N"/>
    <property type="match status" value="1"/>
</dbReference>
<keyword evidence="4" id="KW-0489">Methyltransferase</keyword>
<dbReference type="CDD" id="cd16434">
    <property type="entry name" value="CheB-CheR_fusion"/>
    <property type="match status" value="1"/>
</dbReference>
<dbReference type="EMBL" id="CP011058">
    <property type="protein sequence ID" value="AJY74455.1"/>
    <property type="molecule type" value="Genomic_DNA"/>
</dbReference>
<dbReference type="GO" id="GO:0030435">
    <property type="term" value="P:sporulation resulting in formation of a cellular spore"/>
    <property type="evidence" value="ECO:0007669"/>
    <property type="project" value="UniProtKB-KW"/>
</dbReference>
<feature type="domain" description="CheB-type methylesterase" evidence="18">
    <location>
        <begin position="22"/>
        <end position="200"/>
    </location>
</feature>
<dbReference type="SMART" id="SM00388">
    <property type="entry name" value="HisKA"/>
    <property type="match status" value="1"/>
</dbReference>
<reference evidence="20 21" key="1">
    <citation type="journal article" date="2015" name="J. Biotechnol.">
        <title>Complete genome sequence of Paenibacillus beijingensis 7188(T) (=DSM 24997(T)), a novel rhizobacterium from jujube garden soil.</title>
        <authorList>
            <person name="Kwak Y."/>
            <person name="Shin J.H."/>
        </authorList>
    </citation>
    <scope>NUCLEOTIDE SEQUENCE [LARGE SCALE GENOMIC DNA]</scope>
    <source>
        <strain evidence="20 21">DSM 24997</strain>
    </source>
</reference>
<evidence type="ECO:0000256" key="9">
    <source>
        <dbReference type="ARBA" id="ARBA00022840"/>
    </source>
</evidence>
<dbReference type="SUPFAM" id="SSF52738">
    <property type="entry name" value="Methylesterase CheB, C-terminal domain"/>
    <property type="match status" value="1"/>
</dbReference>
<feature type="compositionally biased region" description="Polar residues" evidence="14">
    <location>
        <begin position="1"/>
        <end position="11"/>
    </location>
</feature>
<dbReference type="SUPFAM" id="SSF55874">
    <property type="entry name" value="ATPase domain of HSP90 chaperone/DNA topoisomerase II/histidine kinase"/>
    <property type="match status" value="1"/>
</dbReference>
<feature type="domain" description="CheR-type methyltransferase" evidence="19">
    <location>
        <begin position="224"/>
        <end position="481"/>
    </location>
</feature>
<evidence type="ECO:0000256" key="7">
    <source>
        <dbReference type="ARBA" id="ARBA00022741"/>
    </source>
</evidence>
<dbReference type="SUPFAM" id="SSF47384">
    <property type="entry name" value="Homodimeric domain of signal transducing histidine kinase"/>
    <property type="match status" value="1"/>
</dbReference>
<keyword evidence="10" id="KW-0749">Sporulation</keyword>
<dbReference type="InterPro" id="IPR000014">
    <property type="entry name" value="PAS"/>
</dbReference>
<organism evidence="20 21">
    <name type="scientific">Paenibacillus beijingensis</name>
    <dbReference type="NCBI Taxonomy" id="1126833"/>
    <lineage>
        <taxon>Bacteria</taxon>
        <taxon>Bacillati</taxon>
        <taxon>Bacillota</taxon>
        <taxon>Bacilli</taxon>
        <taxon>Bacillales</taxon>
        <taxon>Paenibacillaceae</taxon>
        <taxon>Paenibacillus</taxon>
    </lineage>
</organism>
<dbReference type="InterPro" id="IPR035909">
    <property type="entry name" value="CheB_C"/>
</dbReference>
<dbReference type="KEGG" id="pbj:VN24_07555"/>
<feature type="domain" description="PAC" evidence="17">
    <location>
        <begin position="931"/>
        <end position="984"/>
    </location>
</feature>
<dbReference type="InterPro" id="IPR022642">
    <property type="entry name" value="CheR_C"/>
</dbReference>
<evidence type="ECO:0000313" key="21">
    <source>
        <dbReference type="Proteomes" id="UP000032633"/>
    </source>
</evidence>
<dbReference type="PANTHER" id="PTHR24422">
    <property type="entry name" value="CHEMOTAXIS PROTEIN METHYLTRANSFERASE"/>
    <property type="match status" value="1"/>
</dbReference>
<dbReference type="Pfam" id="PF01739">
    <property type="entry name" value="CheR"/>
    <property type="match status" value="1"/>
</dbReference>
<dbReference type="Pfam" id="PF00512">
    <property type="entry name" value="HisKA"/>
    <property type="match status" value="1"/>
</dbReference>
<evidence type="ECO:0000256" key="12">
    <source>
        <dbReference type="PROSITE-ProRule" id="PRU00050"/>
    </source>
</evidence>
<keyword evidence="11" id="KW-0902">Two-component regulatory system</keyword>
<dbReference type="CDD" id="cd00130">
    <property type="entry name" value="PAS"/>
    <property type="match status" value="1"/>
</dbReference>
<dbReference type="RefSeq" id="WP_045669890.1">
    <property type="nucleotide sequence ID" value="NZ_CP011058.1"/>
</dbReference>
<dbReference type="Gene3D" id="1.10.155.10">
    <property type="entry name" value="Chemotaxis receptor methyltransferase CheR, N-terminal domain"/>
    <property type="match status" value="1"/>
</dbReference>
<dbReference type="InterPro" id="IPR022641">
    <property type="entry name" value="CheR_N"/>
</dbReference>